<keyword evidence="2 4" id="KW-0442">Lipid degradation</keyword>
<evidence type="ECO:0000313" key="7">
    <source>
        <dbReference type="Proteomes" id="UP000233425"/>
    </source>
</evidence>
<dbReference type="AlphaFoldDB" id="A0A2N0UJE1"/>
<proteinExistence type="predicted"/>
<sequence>MNSDKIDRKNSIGVAFSGGGLQGIAHIGAVQALYELGIHPQYVSGTSSGAAMAAIVAMGCDSDEMKRVAKKHWKTLAEIDNGLIFKSLAQLILNKKIQKDGIKSGELIEDVIRDIMNEKGITGFENLPINLSICTVDTLTTDECIFTTKEENLENEHIHYITGAPLETAVRASMSFPAIYTTCPYDKYNFIDGGSKDNLPVKILRDMGVGKVLAIGFDIMNYNPDAGLGGLIKVIWRALDVYSIDGTRESKKMADLAIDIKNENTQLFSMDSVDETIQEGYDAIMAHKDEILKVFGEQNSAE</sequence>
<dbReference type="PANTHER" id="PTHR14226:SF76">
    <property type="entry name" value="NTE FAMILY PROTEIN RSSA"/>
    <property type="match status" value="1"/>
</dbReference>
<accession>A0A2N0UJE1</accession>
<reference evidence="6" key="1">
    <citation type="journal article" date="2018" name="Environ. Microbiol.">
        <title>Sporulation capability and amylosome conservation among diverse human colonic and rumen isolates of the keystone starch-degrader Ruminococcus bromii.</title>
        <authorList>
            <person name="Mukhopadhya I."/>
            <person name="Morais S."/>
            <person name="Laverde-Gomez J."/>
            <person name="Sheridan P.O."/>
            <person name="Walker A.W."/>
            <person name="Kelly W."/>
            <person name="Klieve A.V."/>
            <person name="Ouwerkerk D."/>
            <person name="Duncan S.H."/>
            <person name="Louis P."/>
            <person name="Koropatkin N."/>
            <person name="Cockburn D."/>
            <person name="Kibler R."/>
            <person name="Cooper P.J."/>
            <person name="Sandoval C."/>
            <person name="Crost E."/>
            <person name="Juge N."/>
            <person name="Bayer E.A."/>
            <person name="Flint H.J."/>
        </authorList>
    </citation>
    <scope>NUCLEOTIDE SEQUENCE [LARGE SCALE GENOMIC DNA]</scope>
    <source>
        <strain evidence="6">ATCC 27255</strain>
    </source>
</reference>
<evidence type="ECO:0000256" key="1">
    <source>
        <dbReference type="ARBA" id="ARBA00022801"/>
    </source>
</evidence>
<dbReference type="SUPFAM" id="SSF52151">
    <property type="entry name" value="FabD/lysophospholipase-like"/>
    <property type="match status" value="1"/>
</dbReference>
<dbReference type="Pfam" id="PF01734">
    <property type="entry name" value="Patatin"/>
    <property type="match status" value="1"/>
</dbReference>
<name>A0A2N0UJE1_9FIRM</name>
<dbReference type="RefSeq" id="WP_101029819.1">
    <property type="nucleotide sequence ID" value="NZ_CABMMZ010000073.1"/>
</dbReference>
<dbReference type="GO" id="GO:0016042">
    <property type="term" value="P:lipid catabolic process"/>
    <property type="evidence" value="ECO:0007669"/>
    <property type="project" value="UniProtKB-UniRule"/>
</dbReference>
<feature type="short sequence motif" description="GXGXXG" evidence="4">
    <location>
        <begin position="18"/>
        <end position="23"/>
    </location>
</feature>
<dbReference type="InterPro" id="IPR050301">
    <property type="entry name" value="NTE"/>
</dbReference>
<feature type="short sequence motif" description="GXSXG" evidence="4">
    <location>
        <begin position="45"/>
        <end position="49"/>
    </location>
</feature>
<evidence type="ECO:0000259" key="5">
    <source>
        <dbReference type="PROSITE" id="PS51635"/>
    </source>
</evidence>
<dbReference type="Proteomes" id="UP000233425">
    <property type="component" value="Unassembled WGS sequence"/>
</dbReference>
<protein>
    <submittedName>
        <fullName evidence="6">NTE family protein RssA</fullName>
    </submittedName>
</protein>
<dbReference type="InterPro" id="IPR016035">
    <property type="entry name" value="Acyl_Trfase/lysoPLipase"/>
</dbReference>
<feature type="short sequence motif" description="DGA/G" evidence="4">
    <location>
        <begin position="192"/>
        <end position="194"/>
    </location>
</feature>
<feature type="domain" description="PNPLA" evidence="5">
    <location>
        <begin position="14"/>
        <end position="205"/>
    </location>
</feature>
<evidence type="ECO:0000256" key="2">
    <source>
        <dbReference type="ARBA" id="ARBA00022963"/>
    </source>
</evidence>
<gene>
    <name evidence="6" type="primary">rssA</name>
    <name evidence="6" type="ORF">RBATCC27255_01915</name>
</gene>
<organism evidence="6 7">
    <name type="scientific">Ruminococcus bromii</name>
    <dbReference type="NCBI Taxonomy" id="40518"/>
    <lineage>
        <taxon>Bacteria</taxon>
        <taxon>Bacillati</taxon>
        <taxon>Bacillota</taxon>
        <taxon>Clostridia</taxon>
        <taxon>Eubacteriales</taxon>
        <taxon>Oscillospiraceae</taxon>
        <taxon>Ruminococcus</taxon>
    </lineage>
</organism>
<keyword evidence="1 4" id="KW-0378">Hydrolase</keyword>
<comment type="caution">
    <text evidence="6">The sequence shown here is derived from an EMBL/GenBank/DDBJ whole genome shotgun (WGS) entry which is preliminary data.</text>
</comment>
<dbReference type="InterPro" id="IPR002641">
    <property type="entry name" value="PNPLA_dom"/>
</dbReference>
<evidence type="ECO:0000256" key="4">
    <source>
        <dbReference type="PROSITE-ProRule" id="PRU01161"/>
    </source>
</evidence>
<evidence type="ECO:0000256" key="3">
    <source>
        <dbReference type="ARBA" id="ARBA00023098"/>
    </source>
</evidence>
<dbReference type="Gene3D" id="3.40.1090.10">
    <property type="entry name" value="Cytosolic phospholipase A2 catalytic domain"/>
    <property type="match status" value="1"/>
</dbReference>
<dbReference type="EMBL" id="NNSR01000073">
    <property type="protein sequence ID" value="PKD27048.1"/>
    <property type="molecule type" value="Genomic_DNA"/>
</dbReference>
<feature type="active site" description="Proton acceptor" evidence="4">
    <location>
        <position position="192"/>
    </location>
</feature>
<dbReference type="PROSITE" id="PS51635">
    <property type="entry name" value="PNPLA"/>
    <property type="match status" value="1"/>
</dbReference>
<feature type="active site" description="Nucleophile" evidence="4">
    <location>
        <position position="47"/>
    </location>
</feature>
<dbReference type="PANTHER" id="PTHR14226">
    <property type="entry name" value="NEUROPATHY TARGET ESTERASE/SWISS CHEESE D.MELANOGASTER"/>
    <property type="match status" value="1"/>
</dbReference>
<keyword evidence="3 4" id="KW-0443">Lipid metabolism</keyword>
<evidence type="ECO:0000313" key="6">
    <source>
        <dbReference type="EMBL" id="PKD27048.1"/>
    </source>
</evidence>
<dbReference type="GO" id="GO:0016787">
    <property type="term" value="F:hydrolase activity"/>
    <property type="evidence" value="ECO:0007669"/>
    <property type="project" value="UniProtKB-UniRule"/>
</dbReference>
<keyword evidence="7" id="KW-1185">Reference proteome</keyword>